<keyword evidence="1" id="KW-0812">Transmembrane</keyword>
<feature type="transmembrane region" description="Helical" evidence="1">
    <location>
        <begin position="232"/>
        <end position="252"/>
    </location>
</feature>
<evidence type="ECO:0000313" key="2">
    <source>
        <dbReference type="EMBL" id="BFO73580.1"/>
    </source>
</evidence>
<keyword evidence="1" id="KW-0472">Membrane</keyword>
<feature type="transmembrane region" description="Helical" evidence="1">
    <location>
        <begin position="177"/>
        <end position="195"/>
    </location>
</feature>
<protein>
    <recommendedName>
        <fullName evidence="3">DUF2812 domain-containing protein</fullName>
    </recommendedName>
</protein>
<sequence length="324" mass="37363">MMNKTNCIIPGGLSLEDIQTCLQSYADTESGYEEEFTLVIKSAGPDSYGIYYEGNMSFELFFELIYALYFEADEPQNQDVRGYWKMDSKPDTAPMMLYIGEEEEPEGIDEQGRVYVQDDNTEETILVPSDRTGTYRPYPRFPMDEIPGESRYQVTKKRASAWVRFFKTYKDFTADEDSPGCLGFLITIALFLYTLRIDNSTMLPFPYWQVLLGTGVIAILMQLLLRMAKRKVLLGYLFVSFLCLLYIPNYWITGPDYQFKTLIEDIGTTMGKHPSTYIDLKFLDDNSTFCKQGDVDTIRFRPGDTCTVTRAKGLWGIEVFKDMY</sequence>
<evidence type="ECO:0008006" key="3">
    <source>
        <dbReference type="Google" id="ProtNLM"/>
    </source>
</evidence>
<reference evidence="2" key="1">
    <citation type="submission" date="2024-07" db="EMBL/GenBank/DDBJ databases">
        <title>Complete genome sequence of Prevotella sp. YM-2024 GTC17254.</title>
        <authorList>
            <person name="Hayashi M."/>
            <person name="Muto Y."/>
            <person name="Tanaka K."/>
            <person name="Niwa H."/>
        </authorList>
    </citation>
    <scope>NUCLEOTIDE SEQUENCE</scope>
    <source>
        <strain evidence="2">GTC17254</strain>
    </source>
</reference>
<name>A0AB33J035_9BACT</name>
<evidence type="ECO:0000256" key="1">
    <source>
        <dbReference type="SAM" id="Phobius"/>
    </source>
</evidence>
<keyword evidence="1" id="KW-1133">Transmembrane helix</keyword>
<dbReference type="EMBL" id="AP035786">
    <property type="protein sequence ID" value="BFO73580.1"/>
    <property type="molecule type" value="Genomic_DNA"/>
</dbReference>
<organism evidence="2">
    <name type="scientific">Prevotella sp. GTC17254</name>
    <dbReference type="NCBI Taxonomy" id="3236794"/>
    <lineage>
        <taxon>Bacteria</taxon>
        <taxon>Pseudomonadati</taxon>
        <taxon>Bacteroidota</taxon>
        <taxon>Bacteroidia</taxon>
        <taxon>Bacteroidales</taxon>
        <taxon>Prevotellaceae</taxon>
        <taxon>Prevotella</taxon>
    </lineage>
</organism>
<accession>A0AB33J035</accession>
<feature type="transmembrane region" description="Helical" evidence="1">
    <location>
        <begin position="207"/>
        <end position="225"/>
    </location>
</feature>
<proteinExistence type="predicted"/>
<gene>
    <name evidence="2" type="ORF">GTC17254_11770</name>
</gene>
<dbReference type="AlphaFoldDB" id="A0AB33J035"/>